<organism evidence="1 2">
    <name type="scientific">Sphingomonas horti</name>
    <dbReference type="NCBI Taxonomy" id="2682842"/>
    <lineage>
        <taxon>Bacteria</taxon>
        <taxon>Pseudomonadati</taxon>
        <taxon>Pseudomonadota</taxon>
        <taxon>Alphaproteobacteria</taxon>
        <taxon>Sphingomonadales</taxon>
        <taxon>Sphingomonadaceae</taxon>
        <taxon>Sphingomonas</taxon>
    </lineage>
</organism>
<accession>A0A6I4J181</accession>
<dbReference type="Proteomes" id="UP000441389">
    <property type="component" value="Unassembled WGS sequence"/>
</dbReference>
<gene>
    <name evidence="1" type="ORF">GON01_10665</name>
</gene>
<reference evidence="1 2" key="1">
    <citation type="submission" date="2019-12" db="EMBL/GenBank/DDBJ databases">
        <authorList>
            <person name="Huq M.A."/>
        </authorList>
    </citation>
    <scope>NUCLEOTIDE SEQUENCE [LARGE SCALE GENOMIC DNA]</scope>
    <source>
        <strain evidence="1 2">MAH-20</strain>
    </source>
</reference>
<evidence type="ECO:0000313" key="2">
    <source>
        <dbReference type="Proteomes" id="UP000441389"/>
    </source>
</evidence>
<name>A0A6I4J181_9SPHN</name>
<dbReference type="EMBL" id="WQMS01000013">
    <property type="protein sequence ID" value="MVO78392.1"/>
    <property type="molecule type" value="Genomic_DNA"/>
</dbReference>
<comment type="caution">
    <text evidence="1">The sequence shown here is derived from an EMBL/GenBank/DDBJ whole genome shotgun (WGS) entry which is preliminary data.</text>
</comment>
<evidence type="ECO:0000313" key="1">
    <source>
        <dbReference type="EMBL" id="MVO78392.1"/>
    </source>
</evidence>
<protein>
    <submittedName>
        <fullName evidence="1">Uncharacterized protein</fullName>
    </submittedName>
</protein>
<keyword evidence="2" id="KW-1185">Reference proteome</keyword>
<dbReference type="AlphaFoldDB" id="A0A6I4J181"/>
<sequence>MMSSNQEARTERNEAAAMLSADGQTYGDGARVTGPAQSCVPLTAIRNSRVLSDRVIDFGNGNRTTYRVVLPQDCPSLGFEQRFTYSTSLSQLCATDIITVLQSPGVTRGASCGLAPFQPIELPPRR</sequence>
<dbReference type="RefSeq" id="WP_157027343.1">
    <property type="nucleotide sequence ID" value="NZ_WQMS01000013.1"/>
</dbReference>
<proteinExistence type="predicted"/>